<dbReference type="Proteomes" id="UP001209701">
    <property type="component" value="Unassembled WGS sequence"/>
</dbReference>
<keyword evidence="2" id="KW-1185">Reference proteome</keyword>
<organism evidence="1 2">
    <name type="scientific">Roseateles oligotrophus</name>
    <dbReference type="NCBI Taxonomy" id="1769250"/>
    <lineage>
        <taxon>Bacteria</taxon>
        <taxon>Pseudomonadati</taxon>
        <taxon>Pseudomonadota</taxon>
        <taxon>Betaproteobacteria</taxon>
        <taxon>Burkholderiales</taxon>
        <taxon>Sphaerotilaceae</taxon>
        <taxon>Roseateles</taxon>
    </lineage>
</organism>
<protein>
    <submittedName>
        <fullName evidence="1">Uncharacterized protein</fullName>
    </submittedName>
</protein>
<proteinExistence type="predicted"/>
<comment type="caution">
    <text evidence="1">The sequence shown here is derived from an EMBL/GenBank/DDBJ whole genome shotgun (WGS) entry which is preliminary data.</text>
</comment>
<name>A0ABT2YJB0_9BURK</name>
<accession>A0ABT2YJB0</accession>
<dbReference type="EMBL" id="JAJIRN010000008">
    <property type="protein sequence ID" value="MCV2370160.1"/>
    <property type="molecule type" value="Genomic_DNA"/>
</dbReference>
<sequence>MASAADAAAEAASLPASAPAPEAAVAAAILVMLGSSADSGFSGSLLAPPPPPQALSTPQHAAAIKQLERTVKRGWWAWLADWWQVVAEYCIWG</sequence>
<evidence type="ECO:0000313" key="2">
    <source>
        <dbReference type="Proteomes" id="UP001209701"/>
    </source>
</evidence>
<gene>
    <name evidence="1" type="ORF">LNV07_18940</name>
</gene>
<reference evidence="1 2" key="1">
    <citation type="submission" date="2021-11" db="EMBL/GenBank/DDBJ databases">
        <authorList>
            <person name="Liang Q."/>
            <person name="Mou H."/>
            <person name="Liu Z."/>
        </authorList>
    </citation>
    <scope>NUCLEOTIDE SEQUENCE [LARGE SCALE GENOMIC DNA]</scope>
    <source>
        <strain evidence="1 2">CHU3</strain>
    </source>
</reference>
<evidence type="ECO:0000313" key="1">
    <source>
        <dbReference type="EMBL" id="MCV2370160.1"/>
    </source>
</evidence>